<dbReference type="Pfam" id="PF09004">
    <property type="entry name" value="ALKBH8_N"/>
    <property type="match status" value="1"/>
</dbReference>
<dbReference type="InterPro" id="IPR015095">
    <property type="entry name" value="AlkB_hom8_N"/>
</dbReference>
<proteinExistence type="predicted"/>
<dbReference type="GeneTree" id="ENSGT01120000273246"/>
<name>A0A3B3SQS9_9TELE</name>
<evidence type="ECO:0000313" key="2">
    <source>
        <dbReference type="Ensembl" id="ENSPKIP00000032703.1"/>
    </source>
</evidence>
<sequence length="272" mass="30636">GCVAALSSDSYVKFADDTVVLGLISNDDESAYLKEVENLERWCQHNSLQLNVSKTKELIVAYRRQQGSYTPVHINGATVERVSTFRYLLHLQEDLTWSTHTRALVSKARQQLYHLRQLRRFKVSPAVLKAFYSAAVENILTMSITSWLGNCSAQDRKALQRVVRAAERCTRSALASLQDIYTSCCRTRATQISKDPSLPNNSLFCLLNSGKRFHSLMTRTGRSRRSFFFRSNAPKPGQGSVPLGLHCLHSVQFILSKLSVHFSGLLPIELTL</sequence>
<protein>
    <recommendedName>
        <fullName evidence="1">Alkylated DNA repair protein AlkB homologue 8 N-terminal domain-containing protein</fullName>
    </recommendedName>
</protein>
<evidence type="ECO:0000259" key="1">
    <source>
        <dbReference type="Pfam" id="PF09004"/>
    </source>
</evidence>
<dbReference type="AlphaFoldDB" id="A0A3B3SQS9"/>
<dbReference type="STRING" id="1676925.ENSPKIP00000032703"/>
<accession>A0A3B3SQS9</accession>
<feature type="domain" description="Alkylated DNA repair protein AlkB homologue 8 N-terminal" evidence="1">
    <location>
        <begin position="97"/>
        <end position="137"/>
    </location>
</feature>
<reference evidence="2" key="1">
    <citation type="submission" date="2025-08" db="UniProtKB">
        <authorList>
            <consortium name="Ensembl"/>
        </authorList>
    </citation>
    <scope>IDENTIFICATION</scope>
</reference>
<dbReference type="PANTHER" id="PTHR33332">
    <property type="entry name" value="REVERSE TRANSCRIPTASE DOMAIN-CONTAINING PROTEIN"/>
    <property type="match status" value="1"/>
</dbReference>
<organism evidence="2 3">
    <name type="scientific">Paramormyrops kingsleyae</name>
    <dbReference type="NCBI Taxonomy" id="1676925"/>
    <lineage>
        <taxon>Eukaryota</taxon>
        <taxon>Metazoa</taxon>
        <taxon>Chordata</taxon>
        <taxon>Craniata</taxon>
        <taxon>Vertebrata</taxon>
        <taxon>Euteleostomi</taxon>
        <taxon>Actinopterygii</taxon>
        <taxon>Neopterygii</taxon>
        <taxon>Teleostei</taxon>
        <taxon>Osteoglossocephala</taxon>
        <taxon>Osteoglossomorpha</taxon>
        <taxon>Osteoglossiformes</taxon>
        <taxon>Mormyridae</taxon>
        <taxon>Paramormyrops</taxon>
    </lineage>
</organism>
<dbReference type="Ensembl" id="ENSPKIT00000013575.1">
    <property type="protein sequence ID" value="ENSPKIP00000032703.1"/>
    <property type="gene ID" value="ENSPKIG00000012690.1"/>
</dbReference>
<evidence type="ECO:0000313" key="3">
    <source>
        <dbReference type="Proteomes" id="UP000261540"/>
    </source>
</evidence>
<keyword evidence="3" id="KW-1185">Reference proteome</keyword>
<dbReference type="Proteomes" id="UP000261540">
    <property type="component" value="Unplaced"/>
</dbReference>
<reference evidence="2" key="2">
    <citation type="submission" date="2025-09" db="UniProtKB">
        <authorList>
            <consortium name="Ensembl"/>
        </authorList>
    </citation>
    <scope>IDENTIFICATION</scope>
</reference>
<dbReference type="GO" id="GO:0016706">
    <property type="term" value="F:2-oxoglutarate-dependent dioxygenase activity"/>
    <property type="evidence" value="ECO:0007669"/>
    <property type="project" value="InterPro"/>
</dbReference>
<dbReference type="GO" id="GO:0008168">
    <property type="term" value="F:methyltransferase activity"/>
    <property type="evidence" value="ECO:0007669"/>
    <property type="project" value="InterPro"/>
</dbReference>